<comment type="similarity">
    <text evidence="1">Belongs to the WXG100 family.</text>
</comment>
<reference evidence="2 3" key="1">
    <citation type="journal article" date="2016" name="Antonie Van Leeuwenhoek">
        <title>Nocardia donostiensis sp. nov., isolated from human respiratory specimens.</title>
        <authorList>
            <person name="Ercibengoa M."/>
            <person name="Bell M."/>
            <person name="Marimon J.M."/>
            <person name="Humrighouse B."/>
            <person name="Klenk H.P."/>
            <person name="Potter G."/>
            <person name="Perez-Trallero E."/>
        </authorList>
    </citation>
    <scope>NUCLEOTIDE SEQUENCE [LARGE SCALE GENOMIC DNA]</scope>
    <source>
        <strain evidence="2 3">X1655</strain>
    </source>
</reference>
<dbReference type="OrthoDB" id="4568027at2"/>
<protein>
    <recommendedName>
        <fullName evidence="1">ESAT-6-like protein</fullName>
    </recommendedName>
</protein>
<evidence type="ECO:0000313" key="3">
    <source>
        <dbReference type="Proteomes" id="UP000188836"/>
    </source>
</evidence>
<dbReference type="Proteomes" id="UP000188836">
    <property type="component" value="Unassembled WGS sequence"/>
</dbReference>
<dbReference type="SUPFAM" id="SSF140453">
    <property type="entry name" value="EsxAB dimer-like"/>
    <property type="match status" value="1"/>
</dbReference>
<keyword evidence="3" id="KW-1185">Reference proteome</keyword>
<organism evidence="2 3">
    <name type="scientific">Nocardia donostiensis</name>
    <dbReference type="NCBI Taxonomy" id="1538463"/>
    <lineage>
        <taxon>Bacteria</taxon>
        <taxon>Bacillati</taxon>
        <taxon>Actinomycetota</taxon>
        <taxon>Actinomycetes</taxon>
        <taxon>Mycobacteriales</taxon>
        <taxon>Nocardiaceae</taxon>
        <taxon>Nocardia</taxon>
    </lineage>
</organism>
<proteinExistence type="inferred from homology"/>
<evidence type="ECO:0000256" key="1">
    <source>
        <dbReference type="RuleBase" id="RU362001"/>
    </source>
</evidence>
<dbReference type="Gene3D" id="1.10.287.1060">
    <property type="entry name" value="ESAT-6-like"/>
    <property type="match status" value="1"/>
</dbReference>
<accession>A0A1W0B389</accession>
<dbReference type="STRING" id="1538463.B0T36_04500"/>
<dbReference type="EMBL" id="MUMY01000008">
    <property type="protein sequence ID" value="ONM48708.1"/>
    <property type="molecule type" value="Genomic_DNA"/>
</dbReference>
<dbReference type="Pfam" id="PF06013">
    <property type="entry name" value="WXG100"/>
    <property type="match status" value="1"/>
</dbReference>
<dbReference type="RefSeq" id="WP_077116620.1">
    <property type="nucleotide sequence ID" value="NZ_LOKT01000002.1"/>
</dbReference>
<comment type="caution">
    <text evidence="2">The sequence shown here is derived from an EMBL/GenBank/DDBJ whole genome shotgun (WGS) entry which is preliminary data.</text>
</comment>
<name>A0A1W0B389_9NOCA</name>
<sequence>MTELGNSSSDLEVVPEYVVDAGRFVQLTADELVNGLRSLDTDVEGLLGSWKGMSATAYRAGWEETKQGAIDVLEALATIAGLLGVNSRTFTEQDDTNSQGFGSLNIKI</sequence>
<gene>
    <name evidence="2" type="ORF">B0T46_11825</name>
</gene>
<dbReference type="AlphaFoldDB" id="A0A1W0B389"/>
<dbReference type="InterPro" id="IPR036689">
    <property type="entry name" value="ESAT-6-like_sf"/>
</dbReference>
<dbReference type="NCBIfam" id="TIGR03930">
    <property type="entry name" value="WXG100_ESAT6"/>
    <property type="match status" value="1"/>
</dbReference>
<dbReference type="InterPro" id="IPR010310">
    <property type="entry name" value="T7SS_ESAT-6-like"/>
</dbReference>
<evidence type="ECO:0000313" key="2">
    <source>
        <dbReference type="EMBL" id="ONM48708.1"/>
    </source>
</evidence>